<sequence>MHGEEPGCKDVNRILTHQKFKALRELSGNQVPQAVNYTVISPGDNNVGVTAASLVVAKEGTDVPQKEGSDFSSENLFEGTLIESKEGTSNILQSEAEIIEGFITALGTREKNVGEESPSAKVVDQWDGTPTQPYMEIPVTSAPSEISVGTSSPPDDDERFIGTQGGPTTRGTVKKSLDLILEESRQNTLKRCRVTRQTVLDEEVPSSPIVDLDTTTPSQPTDESSKTEKKVHYSGGVSKKGKKLAVVEKPAGGPSAPMLRSKRKHVIAKSSKGKHTTNATVGDDVKERVANIRKQKGTEEIECLTMLVAQKDDEIAVLKASQSSMVPGALLDLQEENARLKSDNASLRKQLEELTQ</sequence>
<name>A0ABS8VAL7_DATST</name>
<dbReference type="EMBL" id="JACEIK010003830">
    <property type="protein sequence ID" value="MCD9643240.1"/>
    <property type="molecule type" value="Genomic_DNA"/>
</dbReference>
<feature type="region of interest" description="Disordered" evidence="1">
    <location>
        <begin position="204"/>
        <end position="262"/>
    </location>
</feature>
<keyword evidence="3" id="KW-1185">Reference proteome</keyword>
<evidence type="ECO:0000313" key="3">
    <source>
        <dbReference type="Proteomes" id="UP000823775"/>
    </source>
</evidence>
<feature type="compositionally biased region" description="Polar residues" evidence="1">
    <location>
        <begin position="213"/>
        <end position="222"/>
    </location>
</feature>
<evidence type="ECO:0000256" key="1">
    <source>
        <dbReference type="SAM" id="MobiDB-lite"/>
    </source>
</evidence>
<reference evidence="2 3" key="1">
    <citation type="journal article" date="2021" name="BMC Genomics">
        <title>Datura genome reveals duplications of psychoactive alkaloid biosynthetic genes and high mutation rate following tissue culture.</title>
        <authorList>
            <person name="Rajewski A."/>
            <person name="Carter-House D."/>
            <person name="Stajich J."/>
            <person name="Litt A."/>
        </authorList>
    </citation>
    <scope>NUCLEOTIDE SEQUENCE [LARGE SCALE GENOMIC DNA]</scope>
    <source>
        <strain evidence="2">AR-01</strain>
    </source>
</reference>
<accession>A0ABS8VAL7</accession>
<evidence type="ECO:0000313" key="2">
    <source>
        <dbReference type="EMBL" id="MCD9643240.1"/>
    </source>
</evidence>
<comment type="caution">
    <text evidence="2">The sequence shown here is derived from an EMBL/GenBank/DDBJ whole genome shotgun (WGS) entry which is preliminary data.</text>
</comment>
<feature type="compositionally biased region" description="Polar residues" evidence="1">
    <location>
        <begin position="141"/>
        <end position="153"/>
    </location>
</feature>
<proteinExistence type="predicted"/>
<gene>
    <name evidence="2" type="ORF">HAX54_030538</name>
</gene>
<protein>
    <submittedName>
        <fullName evidence="2">Uncharacterized protein</fullName>
    </submittedName>
</protein>
<organism evidence="2 3">
    <name type="scientific">Datura stramonium</name>
    <name type="common">Jimsonweed</name>
    <name type="synonym">Common thornapple</name>
    <dbReference type="NCBI Taxonomy" id="4076"/>
    <lineage>
        <taxon>Eukaryota</taxon>
        <taxon>Viridiplantae</taxon>
        <taxon>Streptophyta</taxon>
        <taxon>Embryophyta</taxon>
        <taxon>Tracheophyta</taxon>
        <taxon>Spermatophyta</taxon>
        <taxon>Magnoliopsida</taxon>
        <taxon>eudicotyledons</taxon>
        <taxon>Gunneridae</taxon>
        <taxon>Pentapetalae</taxon>
        <taxon>asterids</taxon>
        <taxon>lamiids</taxon>
        <taxon>Solanales</taxon>
        <taxon>Solanaceae</taxon>
        <taxon>Solanoideae</taxon>
        <taxon>Datureae</taxon>
        <taxon>Datura</taxon>
    </lineage>
</organism>
<feature type="region of interest" description="Disordered" evidence="1">
    <location>
        <begin position="137"/>
        <end position="174"/>
    </location>
</feature>
<dbReference type="Proteomes" id="UP000823775">
    <property type="component" value="Unassembled WGS sequence"/>
</dbReference>